<accession>A0ABQ3C519</accession>
<keyword evidence="2" id="KW-0677">Repeat</keyword>
<evidence type="ECO:0000256" key="1">
    <source>
        <dbReference type="ARBA" id="ARBA00022723"/>
    </source>
</evidence>
<name>A0ABQ3C519_9GAMM</name>
<comment type="caution">
    <text evidence="4">The sequence shown here is derived from an EMBL/GenBank/DDBJ whole genome shotgun (WGS) entry which is preliminary data.</text>
</comment>
<feature type="domain" description="EF-hand" evidence="3">
    <location>
        <begin position="51"/>
        <end position="86"/>
    </location>
</feature>
<dbReference type="PANTHER" id="PTHR10827:SF98">
    <property type="entry name" value="45 KDA CALCIUM-BINDING PROTEIN"/>
    <property type="match status" value="1"/>
</dbReference>
<evidence type="ECO:0000313" key="5">
    <source>
        <dbReference type="Proteomes" id="UP000643403"/>
    </source>
</evidence>
<dbReference type="Pfam" id="PF13202">
    <property type="entry name" value="EF-hand_5"/>
    <property type="match status" value="3"/>
</dbReference>
<evidence type="ECO:0000313" key="4">
    <source>
        <dbReference type="EMBL" id="GGZ67113.1"/>
    </source>
</evidence>
<organism evidence="4 5">
    <name type="scientific">Cognatilysobacter xinjiangensis</name>
    <dbReference type="NCBI Taxonomy" id="546892"/>
    <lineage>
        <taxon>Bacteria</taxon>
        <taxon>Pseudomonadati</taxon>
        <taxon>Pseudomonadota</taxon>
        <taxon>Gammaproteobacteria</taxon>
        <taxon>Lysobacterales</taxon>
        <taxon>Lysobacteraceae</taxon>
        <taxon>Cognatilysobacter</taxon>
    </lineage>
</organism>
<evidence type="ECO:0000259" key="3">
    <source>
        <dbReference type="PROSITE" id="PS50222"/>
    </source>
</evidence>
<dbReference type="PROSITE" id="PS00018">
    <property type="entry name" value="EF_HAND_1"/>
    <property type="match status" value="2"/>
</dbReference>
<dbReference type="PROSITE" id="PS50222">
    <property type="entry name" value="EF_HAND_2"/>
    <property type="match status" value="2"/>
</dbReference>
<keyword evidence="1" id="KW-0479">Metal-binding</keyword>
<evidence type="ECO:0000256" key="2">
    <source>
        <dbReference type="ARBA" id="ARBA00022737"/>
    </source>
</evidence>
<reference evidence="5" key="1">
    <citation type="journal article" date="2019" name="Int. J. Syst. Evol. Microbiol.">
        <title>The Global Catalogue of Microorganisms (GCM) 10K type strain sequencing project: providing services to taxonomists for standard genome sequencing and annotation.</title>
        <authorList>
            <consortium name="The Broad Institute Genomics Platform"/>
            <consortium name="The Broad Institute Genome Sequencing Center for Infectious Disease"/>
            <person name="Wu L."/>
            <person name="Ma J."/>
        </authorList>
    </citation>
    <scope>NUCLEOTIDE SEQUENCE [LARGE SCALE GENOMIC DNA]</scope>
    <source>
        <strain evidence="5">KCTC 22558</strain>
    </source>
</reference>
<dbReference type="InterPro" id="IPR011992">
    <property type="entry name" value="EF-hand-dom_pair"/>
</dbReference>
<gene>
    <name evidence="4" type="ORF">GCM10008101_21620</name>
</gene>
<dbReference type="SUPFAM" id="SSF47473">
    <property type="entry name" value="EF-hand"/>
    <property type="match status" value="1"/>
</dbReference>
<dbReference type="Proteomes" id="UP000643403">
    <property type="component" value="Unassembled WGS sequence"/>
</dbReference>
<dbReference type="PANTHER" id="PTHR10827">
    <property type="entry name" value="RETICULOCALBIN"/>
    <property type="match status" value="1"/>
</dbReference>
<feature type="domain" description="EF-hand" evidence="3">
    <location>
        <begin position="121"/>
        <end position="156"/>
    </location>
</feature>
<dbReference type="CDD" id="cd00051">
    <property type="entry name" value="EFh"/>
    <property type="match status" value="2"/>
</dbReference>
<dbReference type="SMART" id="SM00054">
    <property type="entry name" value="EFh"/>
    <property type="match status" value="3"/>
</dbReference>
<sequence length="161" mass="17445">MATLAALLAFNASAQDGMPAPADASTDSRFQIDTAVLDTNRDGLLTREEAASNLTLNSNFAAIDSNGDGTIATEELRAWLHEGSLARRTGSTREMLGDDPARWFRTLDRDGDGNLSRDEARADARLAAGFAHSDVNRNGRLDAAEFRAWVDSDATRRMSTR</sequence>
<dbReference type="EMBL" id="BMXY01000003">
    <property type="protein sequence ID" value="GGZ67113.1"/>
    <property type="molecule type" value="Genomic_DNA"/>
</dbReference>
<dbReference type="InterPro" id="IPR002048">
    <property type="entry name" value="EF_hand_dom"/>
</dbReference>
<protein>
    <recommendedName>
        <fullName evidence="3">EF-hand domain-containing protein</fullName>
    </recommendedName>
</protein>
<dbReference type="Gene3D" id="1.10.238.10">
    <property type="entry name" value="EF-hand"/>
    <property type="match status" value="2"/>
</dbReference>
<dbReference type="InterPro" id="IPR018247">
    <property type="entry name" value="EF_Hand_1_Ca_BS"/>
</dbReference>
<keyword evidence="5" id="KW-1185">Reference proteome</keyword>
<proteinExistence type="predicted"/>